<dbReference type="STRING" id="1586287.BBK82_00185"/>
<sequence>MTGFGLVPEELRAHAARLDGIRDRLSTALDAARTVSLPTDAYGQICQFFPPMVDPVEQMGMDAIGAAVTAVEETATGVRETAKAYDAVDESNRSAFGS</sequence>
<protein>
    <recommendedName>
        <fullName evidence="3">ESX-1 secretion-associated protein</fullName>
    </recommendedName>
</protein>
<dbReference type="InterPro" id="IPR022536">
    <property type="entry name" value="EspC"/>
</dbReference>
<reference evidence="1 2" key="1">
    <citation type="submission" date="2016-07" db="EMBL/GenBank/DDBJ databases">
        <title>Complete genome sequence of the Lentzea guizhouensis DHS C013.</title>
        <authorList>
            <person name="Cao C."/>
        </authorList>
    </citation>
    <scope>NUCLEOTIDE SEQUENCE [LARGE SCALE GENOMIC DNA]</scope>
    <source>
        <strain evidence="1 2">DHS C013</strain>
    </source>
</reference>
<keyword evidence="2" id="KW-1185">Reference proteome</keyword>
<evidence type="ECO:0008006" key="3">
    <source>
        <dbReference type="Google" id="ProtNLM"/>
    </source>
</evidence>
<dbReference type="Pfam" id="PF10824">
    <property type="entry name" value="T7SS_ESX_EspC"/>
    <property type="match status" value="1"/>
</dbReference>
<accession>A0A1B2HAI5</accession>
<dbReference type="RefSeq" id="WP_065913150.1">
    <property type="nucleotide sequence ID" value="NZ_CP016793.1"/>
</dbReference>
<dbReference type="Proteomes" id="UP000093053">
    <property type="component" value="Chromosome"/>
</dbReference>
<dbReference type="GO" id="GO:0009306">
    <property type="term" value="P:protein secretion"/>
    <property type="evidence" value="ECO:0007669"/>
    <property type="project" value="InterPro"/>
</dbReference>
<evidence type="ECO:0000313" key="2">
    <source>
        <dbReference type="Proteomes" id="UP000093053"/>
    </source>
</evidence>
<dbReference type="OrthoDB" id="3402696at2"/>
<evidence type="ECO:0000313" key="1">
    <source>
        <dbReference type="EMBL" id="ANZ34730.1"/>
    </source>
</evidence>
<dbReference type="EMBL" id="CP016793">
    <property type="protein sequence ID" value="ANZ34730.1"/>
    <property type="molecule type" value="Genomic_DNA"/>
</dbReference>
<name>A0A1B2HAI5_9PSEU</name>
<organism evidence="1 2">
    <name type="scientific">Lentzea guizhouensis</name>
    <dbReference type="NCBI Taxonomy" id="1586287"/>
    <lineage>
        <taxon>Bacteria</taxon>
        <taxon>Bacillati</taxon>
        <taxon>Actinomycetota</taxon>
        <taxon>Actinomycetes</taxon>
        <taxon>Pseudonocardiales</taxon>
        <taxon>Pseudonocardiaceae</taxon>
        <taxon>Lentzea</taxon>
    </lineage>
</organism>
<gene>
    <name evidence="1" type="ORF">BBK82_00185</name>
</gene>
<dbReference type="KEGG" id="led:BBK82_00185"/>
<proteinExistence type="predicted"/>
<dbReference type="AlphaFoldDB" id="A0A1B2HAI5"/>